<evidence type="ECO:0000256" key="1">
    <source>
        <dbReference type="SAM" id="Phobius"/>
    </source>
</evidence>
<keyword evidence="1" id="KW-0472">Membrane</keyword>
<name>A0A9D3WT82_9SAUR</name>
<evidence type="ECO:0000313" key="2">
    <source>
        <dbReference type="EMBL" id="KAH1167677.1"/>
    </source>
</evidence>
<gene>
    <name evidence="2" type="ORF">KIL84_003160</name>
</gene>
<proteinExistence type="predicted"/>
<dbReference type="Proteomes" id="UP000827986">
    <property type="component" value="Unassembled WGS sequence"/>
</dbReference>
<evidence type="ECO:0000313" key="3">
    <source>
        <dbReference type="Proteomes" id="UP000827986"/>
    </source>
</evidence>
<sequence>MISQESSNGSDELSRLNDLSFSNPVPYEVCHLGTTSMQNPLFSTDSITDPISMVTIRRAGDSSKILTAIVIICVIGQSLLLNNLNRRMFSVTLSTAEVLA</sequence>
<keyword evidence="1" id="KW-1133">Transmembrane helix</keyword>
<keyword evidence="1" id="KW-0812">Transmembrane</keyword>
<accession>A0A9D3WT82</accession>
<feature type="transmembrane region" description="Helical" evidence="1">
    <location>
        <begin position="65"/>
        <end position="84"/>
    </location>
</feature>
<keyword evidence="3" id="KW-1185">Reference proteome</keyword>
<organism evidence="2 3">
    <name type="scientific">Mauremys mutica</name>
    <name type="common">yellowpond turtle</name>
    <dbReference type="NCBI Taxonomy" id="74926"/>
    <lineage>
        <taxon>Eukaryota</taxon>
        <taxon>Metazoa</taxon>
        <taxon>Chordata</taxon>
        <taxon>Craniata</taxon>
        <taxon>Vertebrata</taxon>
        <taxon>Euteleostomi</taxon>
        <taxon>Archelosauria</taxon>
        <taxon>Testudinata</taxon>
        <taxon>Testudines</taxon>
        <taxon>Cryptodira</taxon>
        <taxon>Durocryptodira</taxon>
        <taxon>Testudinoidea</taxon>
        <taxon>Geoemydidae</taxon>
        <taxon>Geoemydinae</taxon>
        <taxon>Mauremys</taxon>
    </lineage>
</organism>
<comment type="caution">
    <text evidence="2">The sequence shown here is derived from an EMBL/GenBank/DDBJ whole genome shotgun (WGS) entry which is preliminary data.</text>
</comment>
<dbReference type="AlphaFoldDB" id="A0A9D3WT82"/>
<dbReference type="EMBL" id="JAHDVG010000486">
    <property type="protein sequence ID" value="KAH1167677.1"/>
    <property type="molecule type" value="Genomic_DNA"/>
</dbReference>
<reference evidence="2" key="1">
    <citation type="submission" date="2021-09" db="EMBL/GenBank/DDBJ databases">
        <title>The genome of Mauremys mutica provides insights into the evolution of semi-aquatic lifestyle.</title>
        <authorList>
            <person name="Gong S."/>
            <person name="Gao Y."/>
        </authorList>
    </citation>
    <scope>NUCLEOTIDE SEQUENCE</scope>
    <source>
        <strain evidence="2">MM-2020</strain>
        <tissue evidence="2">Muscle</tissue>
    </source>
</reference>
<protein>
    <submittedName>
        <fullName evidence="2">Uncharacterized protein</fullName>
    </submittedName>
</protein>